<protein>
    <recommendedName>
        <fullName evidence="1">Tautomerase cis-CaaD-like domain-containing protein</fullName>
    </recommendedName>
</protein>
<dbReference type="InterPro" id="IPR028116">
    <property type="entry name" value="Cis-CaaD-like"/>
</dbReference>
<accession>A0AAJ0G8Z1</accession>
<comment type="caution">
    <text evidence="2">The sequence shown here is derived from an EMBL/GenBank/DDBJ whole genome shotgun (WGS) entry which is preliminary data.</text>
</comment>
<organism evidence="2 3">
    <name type="scientific">Extremus antarcticus</name>
    <dbReference type="NCBI Taxonomy" id="702011"/>
    <lineage>
        <taxon>Eukaryota</taxon>
        <taxon>Fungi</taxon>
        <taxon>Dikarya</taxon>
        <taxon>Ascomycota</taxon>
        <taxon>Pezizomycotina</taxon>
        <taxon>Dothideomycetes</taxon>
        <taxon>Dothideomycetidae</taxon>
        <taxon>Mycosphaerellales</taxon>
        <taxon>Extremaceae</taxon>
        <taxon>Extremus</taxon>
    </lineage>
</organism>
<name>A0AAJ0G8Z1_9PEZI</name>
<reference evidence="2" key="1">
    <citation type="submission" date="2023-04" db="EMBL/GenBank/DDBJ databases">
        <title>Black Yeasts Isolated from many extreme environments.</title>
        <authorList>
            <person name="Coleine C."/>
            <person name="Stajich J.E."/>
            <person name="Selbmann L."/>
        </authorList>
    </citation>
    <scope>NUCLEOTIDE SEQUENCE</scope>
    <source>
        <strain evidence="2">CCFEE 5312</strain>
    </source>
</reference>
<keyword evidence="3" id="KW-1185">Reference proteome</keyword>
<dbReference type="Proteomes" id="UP001271007">
    <property type="component" value="Unassembled WGS sequence"/>
</dbReference>
<evidence type="ECO:0000313" key="2">
    <source>
        <dbReference type="EMBL" id="KAK3052868.1"/>
    </source>
</evidence>
<proteinExistence type="predicted"/>
<dbReference type="Pfam" id="PF14832">
    <property type="entry name" value="Tautomerase_3"/>
    <property type="match status" value="1"/>
</dbReference>
<dbReference type="Gene3D" id="3.30.429.10">
    <property type="entry name" value="Macrophage Migration Inhibitory Factor"/>
    <property type="match status" value="1"/>
</dbReference>
<evidence type="ECO:0000259" key="1">
    <source>
        <dbReference type="Pfam" id="PF14832"/>
    </source>
</evidence>
<gene>
    <name evidence="2" type="ORF">LTR09_005932</name>
</gene>
<sequence length="142" mass="16010">MPTYTVTATSNRLSPSEKQSIVNAITQIHSQEGRAPEYLVQVIFNELSAGNHFINKRPVPADQMWVNGIIRAGRSDAQKTAMVTRIMNECSEAMRVDPSYVWAYICDAEKTAEFGAVLPEPGKEKEWVEAIPKDVRDRYGMY</sequence>
<evidence type="ECO:0000313" key="3">
    <source>
        <dbReference type="Proteomes" id="UP001271007"/>
    </source>
</evidence>
<feature type="domain" description="Tautomerase cis-CaaD-like" evidence="1">
    <location>
        <begin position="1"/>
        <end position="129"/>
    </location>
</feature>
<dbReference type="SUPFAM" id="SSF55331">
    <property type="entry name" value="Tautomerase/MIF"/>
    <property type="match status" value="1"/>
</dbReference>
<dbReference type="AlphaFoldDB" id="A0AAJ0G8Z1"/>
<dbReference type="EMBL" id="JAWDJX010000018">
    <property type="protein sequence ID" value="KAK3052868.1"/>
    <property type="molecule type" value="Genomic_DNA"/>
</dbReference>
<dbReference type="InterPro" id="IPR014347">
    <property type="entry name" value="Tautomerase/MIF_sf"/>
</dbReference>